<feature type="binding site" evidence="8">
    <location>
        <begin position="263"/>
        <end position="264"/>
    </location>
    <ligand>
        <name>FMN</name>
        <dbReference type="ChEBI" id="CHEBI:58210"/>
    </ligand>
</feature>
<dbReference type="GO" id="GO:0005737">
    <property type="term" value="C:cytoplasm"/>
    <property type="evidence" value="ECO:0007669"/>
    <property type="project" value="TreeGrafter"/>
</dbReference>
<dbReference type="EMBL" id="CAJPIZ010011157">
    <property type="protein sequence ID" value="CAG2112975.1"/>
    <property type="molecule type" value="Genomic_DNA"/>
</dbReference>
<gene>
    <name evidence="11" type="ORF">OSB1V03_LOCUS12948</name>
</gene>
<dbReference type="PIRSF" id="PIRSF006621">
    <property type="entry name" value="Dus"/>
    <property type="match status" value="1"/>
</dbReference>
<dbReference type="InterPro" id="IPR052582">
    <property type="entry name" value="tRNA-DUS-like"/>
</dbReference>
<dbReference type="EC" id="1.3.1.-" evidence="6"/>
<evidence type="ECO:0000256" key="5">
    <source>
        <dbReference type="ARBA" id="ARBA00023002"/>
    </source>
</evidence>
<evidence type="ECO:0000256" key="2">
    <source>
        <dbReference type="ARBA" id="ARBA00022630"/>
    </source>
</evidence>
<dbReference type="OrthoDB" id="10262250at2759"/>
<dbReference type="CDD" id="cd02801">
    <property type="entry name" value="DUS_like_FMN"/>
    <property type="match status" value="1"/>
</dbReference>
<protein>
    <recommendedName>
        <fullName evidence="6">tRNA-dihydrouridine synthase</fullName>
        <ecNumber evidence="6">1.3.1.-</ecNumber>
    </recommendedName>
</protein>
<evidence type="ECO:0000256" key="7">
    <source>
        <dbReference type="PIRSR" id="PIRSR006621-1"/>
    </source>
</evidence>
<feature type="region of interest" description="Disordered" evidence="9">
    <location>
        <begin position="1"/>
        <end position="27"/>
    </location>
</feature>
<dbReference type="Gene3D" id="3.20.20.70">
    <property type="entry name" value="Aldolase class I"/>
    <property type="match status" value="1"/>
</dbReference>
<dbReference type="PANTHER" id="PTHR45936">
    <property type="entry name" value="TRNA-DIHYDROURIDINE(20) SYNTHASE [NAD(P)+]-LIKE"/>
    <property type="match status" value="1"/>
</dbReference>
<keyword evidence="2 6" id="KW-0285">Flavoprotein</keyword>
<feature type="binding site" evidence="8">
    <location>
        <begin position="39"/>
        <end position="41"/>
    </location>
    <ligand>
        <name>FMN</name>
        <dbReference type="ChEBI" id="CHEBI:58210"/>
    </ligand>
</feature>
<dbReference type="InterPro" id="IPR018517">
    <property type="entry name" value="tRNA_hU_synthase_CS"/>
</dbReference>
<keyword evidence="8" id="KW-0547">Nucleotide-binding</keyword>
<feature type="domain" description="DUS-like FMN-binding" evidence="10">
    <location>
        <begin position="36"/>
        <end position="275"/>
    </location>
</feature>
<evidence type="ECO:0000256" key="1">
    <source>
        <dbReference type="ARBA" id="ARBA00001917"/>
    </source>
</evidence>
<sequence length="306" mass="33707">MDDNRADNENGSANGDRNQQQEERPEESICFSGKTILAPMVRTSTLPMRLLSLRFGADIVYTEELIDYKLIRCQRVVNPVLGTVDYIDDQAVVVFRTCAEERDRLVLQLGTNDPQRALTAARLVAADVAAIDVNMGCPKSFSIKGGMGSALLTQPDKVYDILRTLVMGTGGKPITAKIRVLPSIEQTLSLVKVIESAGVTALAIHGRTQCERPKDPNRNHYIEAIARTATIPVIANGGSDEIGVHADIKRFRQSTGCSSVMIARAAQKNCSIFMARDELLPMDEVIKQYLELCIDYDNHVSNTFIH</sequence>
<organism evidence="11">
    <name type="scientific">Medioppia subpectinata</name>
    <dbReference type="NCBI Taxonomy" id="1979941"/>
    <lineage>
        <taxon>Eukaryota</taxon>
        <taxon>Metazoa</taxon>
        <taxon>Ecdysozoa</taxon>
        <taxon>Arthropoda</taxon>
        <taxon>Chelicerata</taxon>
        <taxon>Arachnida</taxon>
        <taxon>Acari</taxon>
        <taxon>Acariformes</taxon>
        <taxon>Sarcoptiformes</taxon>
        <taxon>Oribatida</taxon>
        <taxon>Brachypylina</taxon>
        <taxon>Oppioidea</taxon>
        <taxon>Oppiidae</taxon>
        <taxon>Medioppia</taxon>
    </lineage>
</organism>
<evidence type="ECO:0000256" key="6">
    <source>
        <dbReference type="PIRNR" id="PIRNR006621"/>
    </source>
</evidence>
<evidence type="ECO:0000256" key="4">
    <source>
        <dbReference type="ARBA" id="ARBA00022694"/>
    </source>
</evidence>
<keyword evidence="3 6" id="KW-0288">FMN</keyword>
<evidence type="ECO:0000256" key="8">
    <source>
        <dbReference type="PIRSR" id="PIRSR006621-2"/>
    </source>
</evidence>
<dbReference type="AlphaFoldDB" id="A0A7R9KZU0"/>
<evidence type="ECO:0000256" key="3">
    <source>
        <dbReference type="ARBA" id="ARBA00022643"/>
    </source>
</evidence>
<feature type="binding site" evidence="8">
    <location>
        <position position="177"/>
    </location>
    <ligand>
        <name>FMN</name>
        <dbReference type="ChEBI" id="CHEBI:58210"/>
    </ligand>
</feature>
<dbReference type="InterPro" id="IPR013785">
    <property type="entry name" value="Aldolase_TIM"/>
</dbReference>
<dbReference type="Proteomes" id="UP000759131">
    <property type="component" value="Unassembled WGS sequence"/>
</dbReference>
<dbReference type="InterPro" id="IPR035587">
    <property type="entry name" value="DUS-like_FMN-bd"/>
</dbReference>
<keyword evidence="4 6" id="KW-0819">tRNA processing</keyword>
<evidence type="ECO:0000259" key="10">
    <source>
        <dbReference type="Pfam" id="PF01207"/>
    </source>
</evidence>
<dbReference type="EMBL" id="OC865732">
    <property type="protein sequence ID" value="CAD7632545.1"/>
    <property type="molecule type" value="Genomic_DNA"/>
</dbReference>
<comment type="similarity">
    <text evidence="6">Belongs to the dus family.</text>
</comment>
<feature type="binding site" evidence="8">
    <location>
        <position position="108"/>
    </location>
    <ligand>
        <name>FMN</name>
        <dbReference type="ChEBI" id="CHEBI:58210"/>
    </ligand>
</feature>
<keyword evidence="5 6" id="KW-0560">Oxidoreductase</keyword>
<feature type="active site" description="Proton donor" evidence="7">
    <location>
        <position position="137"/>
    </location>
</feature>
<reference evidence="11" key="1">
    <citation type="submission" date="2020-11" db="EMBL/GenBank/DDBJ databases">
        <authorList>
            <person name="Tran Van P."/>
        </authorList>
    </citation>
    <scope>NUCLEOTIDE SEQUENCE</scope>
</reference>
<evidence type="ECO:0000256" key="9">
    <source>
        <dbReference type="SAM" id="MobiDB-lite"/>
    </source>
</evidence>
<comment type="cofactor">
    <cofactor evidence="1 6 8">
        <name>FMN</name>
        <dbReference type="ChEBI" id="CHEBI:58210"/>
    </cofactor>
</comment>
<dbReference type="SUPFAM" id="SSF51395">
    <property type="entry name" value="FMN-linked oxidoreductases"/>
    <property type="match status" value="1"/>
</dbReference>
<accession>A0A7R9KZU0</accession>
<name>A0A7R9KZU0_9ACAR</name>
<feature type="binding site" evidence="8">
    <location>
        <begin position="236"/>
        <end position="238"/>
    </location>
    <ligand>
        <name>FMN</name>
        <dbReference type="ChEBI" id="CHEBI:58210"/>
    </ligand>
</feature>
<dbReference type="PROSITE" id="PS01136">
    <property type="entry name" value="UPF0034"/>
    <property type="match status" value="1"/>
</dbReference>
<feature type="binding site" evidence="8">
    <location>
        <position position="205"/>
    </location>
    <ligand>
        <name>FMN</name>
        <dbReference type="ChEBI" id="CHEBI:58210"/>
    </ligand>
</feature>
<dbReference type="GO" id="GO:0017150">
    <property type="term" value="F:tRNA dihydrouridine synthase activity"/>
    <property type="evidence" value="ECO:0007669"/>
    <property type="project" value="InterPro"/>
</dbReference>
<evidence type="ECO:0000313" key="12">
    <source>
        <dbReference type="Proteomes" id="UP000759131"/>
    </source>
</evidence>
<feature type="compositionally biased region" description="Polar residues" evidence="9">
    <location>
        <begin position="9"/>
        <end position="18"/>
    </location>
</feature>
<dbReference type="Pfam" id="PF01207">
    <property type="entry name" value="Dus"/>
    <property type="match status" value="1"/>
</dbReference>
<dbReference type="PANTHER" id="PTHR45936:SF1">
    <property type="entry name" value="TRNA-DIHYDROURIDINE(20) SYNTHASE [NAD(P)+]-LIKE"/>
    <property type="match status" value="1"/>
</dbReference>
<keyword evidence="12" id="KW-1185">Reference proteome</keyword>
<comment type="function">
    <text evidence="6">Catalyzes the synthesis of dihydrouridine, a modified base found in the D-loop of most tRNAs.</text>
</comment>
<evidence type="ECO:0000313" key="11">
    <source>
        <dbReference type="EMBL" id="CAD7632545.1"/>
    </source>
</evidence>
<proteinExistence type="inferred from homology"/>
<dbReference type="InterPro" id="IPR001269">
    <property type="entry name" value="DUS_fam"/>
</dbReference>
<dbReference type="GO" id="GO:0050660">
    <property type="term" value="F:flavin adenine dinucleotide binding"/>
    <property type="evidence" value="ECO:0007669"/>
    <property type="project" value="InterPro"/>
</dbReference>